<keyword evidence="2" id="KW-0479">Metal-binding</keyword>
<evidence type="ECO:0000256" key="5">
    <source>
        <dbReference type="ARBA" id="ARBA00023242"/>
    </source>
</evidence>
<dbReference type="InterPro" id="IPR033489">
    <property type="entry name" value="RBBP6"/>
</dbReference>
<dbReference type="CDD" id="cd16620">
    <property type="entry name" value="vRING-HC-C4C4_RBBP6"/>
    <property type="match status" value="1"/>
</dbReference>
<dbReference type="Pfam" id="PF13696">
    <property type="entry name" value="zf-CCHC_2"/>
    <property type="match status" value="1"/>
</dbReference>
<sequence>MSSSVFFKFKSSKEPQRIVFDGTGITVFELKKEIIKTSGLGDGTDFDLSIYSEDANEEYDDDTTIIPRSSSVVARRFPAQKAGHGKAARYVSGKMPVNAKNTYRTEAPTSKPAVPGKSVPSVDGASDMNKAQTEEERIAAMFKAGGDQWEQQQAQMANAKPVYRGGHNKKPNNVPAGDPPPGYICYRCHEKGHWIQACPTNDDPNFENKPRVKRSTGIPKSFLKTIAKPVALANDGLTDDGRQPATVLMDRFGNYVVAEADERSWEQFQEKAKASAAKQKEVDTGSKELQDRGLECSIDKRLFVDPMKTPCCGKTYCHDCIENALVNSDLVCPNCSKEGVLIDDLIPDEEMNAKIKAYEDEKIAERKAKEASKSPKGANAATAAVKDETSDARSAGSKSPTQSNAAASTPSTAAATPATNGNPKKRPAEDELNNDRVPTAPAAMRKQQAQTVQAPSGIDQNFVEQMNALSNPLMMQNQQLPGGNFNSFQGQGMNGMGFPNQNGMMGMPMGTIAPMMGMSAGMMNPMMMQGGGSWPNMNGMGGMGFPQQNGYGNYNQNMMPNGGYGYQHWQGQQGWAMNGMNGMPQPQMGNGKMGGFPNQQRTVFSEPVGNQEDDAYFRKPVNPHRHQHRQKRVRPSDYREL</sequence>
<dbReference type="SMART" id="SM01180">
    <property type="entry name" value="DWNN"/>
    <property type="match status" value="1"/>
</dbReference>
<comment type="caution">
    <text evidence="10">The sequence shown here is derived from an EMBL/GenBank/DDBJ whole genome shotgun (WGS) entry which is preliminary data.</text>
</comment>
<dbReference type="Gene3D" id="4.10.60.10">
    <property type="entry name" value="Zinc finger, CCHC-type"/>
    <property type="match status" value="1"/>
</dbReference>
<evidence type="ECO:0000256" key="6">
    <source>
        <dbReference type="PROSITE-ProRule" id="PRU00047"/>
    </source>
</evidence>
<keyword evidence="11" id="KW-1185">Reference proteome</keyword>
<evidence type="ECO:0000256" key="7">
    <source>
        <dbReference type="SAM" id="MobiDB-lite"/>
    </source>
</evidence>
<evidence type="ECO:0000313" key="10">
    <source>
        <dbReference type="EMBL" id="KAJ9667839.1"/>
    </source>
</evidence>
<protein>
    <submittedName>
        <fullName evidence="10">Protein mpe1</fullName>
    </submittedName>
</protein>
<dbReference type="PROSITE" id="PS51282">
    <property type="entry name" value="DWNN"/>
    <property type="match status" value="1"/>
</dbReference>
<feature type="compositionally biased region" description="Low complexity" evidence="7">
    <location>
        <begin position="399"/>
        <end position="422"/>
    </location>
</feature>
<dbReference type="InterPro" id="IPR001878">
    <property type="entry name" value="Znf_CCHC"/>
</dbReference>
<dbReference type="SUPFAM" id="SSF57756">
    <property type="entry name" value="Retrovirus zinc finger-like domains"/>
    <property type="match status" value="1"/>
</dbReference>
<feature type="region of interest" description="Disordered" evidence="7">
    <location>
        <begin position="366"/>
        <end position="435"/>
    </location>
</feature>
<dbReference type="EMBL" id="JAPDRL010000010">
    <property type="protein sequence ID" value="KAJ9667839.1"/>
    <property type="molecule type" value="Genomic_DNA"/>
</dbReference>
<dbReference type="PROSITE" id="PS50158">
    <property type="entry name" value="ZF_CCHC"/>
    <property type="match status" value="1"/>
</dbReference>
<dbReference type="PANTHER" id="PTHR15439">
    <property type="entry name" value="RETINOBLASTOMA-BINDING PROTEIN 6"/>
    <property type="match status" value="1"/>
</dbReference>
<keyword evidence="4" id="KW-0862">Zinc</keyword>
<dbReference type="Gene3D" id="3.30.40.10">
    <property type="entry name" value="Zinc/RING finger domain, C3HC4 (zinc finger)"/>
    <property type="match status" value="1"/>
</dbReference>
<evidence type="ECO:0000256" key="3">
    <source>
        <dbReference type="ARBA" id="ARBA00022771"/>
    </source>
</evidence>
<dbReference type="PANTHER" id="PTHR15439:SF0">
    <property type="entry name" value="CELL DIVISION CYCLE AND APOPTOSIS REGULATOR PROTEIN 1-RELATED"/>
    <property type="match status" value="1"/>
</dbReference>
<name>A0ABQ9NZQ4_9PEZI</name>
<organism evidence="10 11">
    <name type="scientific">Coniosporium apollinis</name>
    <dbReference type="NCBI Taxonomy" id="61459"/>
    <lineage>
        <taxon>Eukaryota</taxon>
        <taxon>Fungi</taxon>
        <taxon>Dikarya</taxon>
        <taxon>Ascomycota</taxon>
        <taxon>Pezizomycotina</taxon>
        <taxon>Dothideomycetes</taxon>
        <taxon>Dothideomycetes incertae sedis</taxon>
        <taxon>Coniosporium</taxon>
    </lineage>
</organism>
<proteinExistence type="predicted"/>
<feature type="domain" description="DWNN" evidence="9">
    <location>
        <begin position="5"/>
        <end position="78"/>
    </location>
</feature>
<dbReference type="Proteomes" id="UP001172684">
    <property type="component" value="Unassembled WGS sequence"/>
</dbReference>
<reference evidence="10" key="1">
    <citation type="submission" date="2022-10" db="EMBL/GenBank/DDBJ databases">
        <title>Culturing micro-colonial fungi from biological soil crusts in the Mojave desert and describing Neophaeococcomyces mojavensis, and introducing the new genera and species Taxawa tesnikishii.</title>
        <authorList>
            <person name="Kurbessoian T."/>
            <person name="Stajich J.E."/>
        </authorList>
    </citation>
    <scope>NUCLEOTIDE SEQUENCE</scope>
    <source>
        <strain evidence="10">TK_1</strain>
    </source>
</reference>
<feature type="region of interest" description="Disordered" evidence="7">
    <location>
        <begin position="105"/>
        <end position="126"/>
    </location>
</feature>
<dbReference type="InterPro" id="IPR014891">
    <property type="entry name" value="DWNN_domain"/>
</dbReference>
<feature type="region of interest" description="Disordered" evidence="7">
    <location>
        <begin position="587"/>
        <end position="641"/>
    </location>
</feature>
<comment type="subcellular location">
    <subcellularLocation>
        <location evidence="1">Nucleus</location>
    </subcellularLocation>
</comment>
<evidence type="ECO:0000313" key="11">
    <source>
        <dbReference type="Proteomes" id="UP001172684"/>
    </source>
</evidence>
<evidence type="ECO:0000256" key="1">
    <source>
        <dbReference type="ARBA" id="ARBA00004123"/>
    </source>
</evidence>
<dbReference type="Pfam" id="PF08783">
    <property type="entry name" value="DWNN"/>
    <property type="match status" value="1"/>
</dbReference>
<dbReference type="InterPro" id="IPR013083">
    <property type="entry name" value="Znf_RING/FYVE/PHD"/>
</dbReference>
<dbReference type="Gene3D" id="3.10.20.90">
    <property type="entry name" value="Phosphatidylinositol 3-kinase Catalytic Subunit, Chain A, domain 1"/>
    <property type="match status" value="1"/>
</dbReference>
<keyword evidence="5" id="KW-0539">Nucleus</keyword>
<evidence type="ECO:0000259" key="8">
    <source>
        <dbReference type="PROSITE" id="PS50158"/>
    </source>
</evidence>
<evidence type="ECO:0000259" key="9">
    <source>
        <dbReference type="PROSITE" id="PS51282"/>
    </source>
</evidence>
<evidence type="ECO:0000256" key="4">
    <source>
        <dbReference type="ARBA" id="ARBA00022833"/>
    </source>
</evidence>
<gene>
    <name evidence="10" type="primary">MPE1</name>
    <name evidence="10" type="ORF">H2201_002025</name>
</gene>
<feature type="compositionally biased region" description="Basic residues" evidence="7">
    <location>
        <begin position="621"/>
        <end position="633"/>
    </location>
</feature>
<evidence type="ECO:0000256" key="2">
    <source>
        <dbReference type="ARBA" id="ARBA00022723"/>
    </source>
</evidence>
<dbReference type="InterPro" id="IPR036875">
    <property type="entry name" value="Znf_CCHC_sf"/>
</dbReference>
<accession>A0ABQ9NZQ4</accession>
<dbReference type="InterPro" id="IPR025829">
    <property type="entry name" value="Zn_knuckle_CX2CX3GHX4C"/>
</dbReference>
<keyword evidence="3 6" id="KW-0863">Zinc-finger</keyword>
<dbReference type="SUPFAM" id="SSF57850">
    <property type="entry name" value="RING/U-box"/>
    <property type="match status" value="1"/>
</dbReference>
<feature type="domain" description="CCHC-type" evidence="8">
    <location>
        <begin position="185"/>
        <end position="199"/>
    </location>
</feature>